<accession>A0ACB8AL41</accession>
<evidence type="ECO:0000313" key="2">
    <source>
        <dbReference type="Proteomes" id="UP000790377"/>
    </source>
</evidence>
<comment type="caution">
    <text evidence="1">The sequence shown here is derived from an EMBL/GenBank/DDBJ whole genome shotgun (WGS) entry which is preliminary data.</text>
</comment>
<gene>
    <name evidence="1" type="ORF">BJ138DRAFT_624459</name>
</gene>
<dbReference type="Proteomes" id="UP000790377">
    <property type="component" value="Unassembled WGS sequence"/>
</dbReference>
<reference evidence="1" key="1">
    <citation type="journal article" date="2021" name="New Phytol.">
        <title>Evolutionary innovations through gain and loss of genes in the ectomycorrhizal Boletales.</title>
        <authorList>
            <person name="Wu G."/>
            <person name="Miyauchi S."/>
            <person name="Morin E."/>
            <person name="Kuo A."/>
            <person name="Drula E."/>
            <person name="Varga T."/>
            <person name="Kohler A."/>
            <person name="Feng B."/>
            <person name="Cao Y."/>
            <person name="Lipzen A."/>
            <person name="Daum C."/>
            <person name="Hundley H."/>
            <person name="Pangilinan J."/>
            <person name="Johnson J."/>
            <person name="Barry K."/>
            <person name="LaButti K."/>
            <person name="Ng V."/>
            <person name="Ahrendt S."/>
            <person name="Min B."/>
            <person name="Choi I.G."/>
            <person name="Park H."/>
            <person name="Plett J.M."/>
            <person name="Magnuson J."/>
            <person name="Spatafora J.W."/>
            <person name="Nagy L.G."/>
            <person name="Henrissat B."/>
            <person name="Grigoriev I.V."/>
            <person name="Yang Z.L."/>
            <person name="Xu J."/>
            <person name="Martin F.M."/>
        </authorList>
    </citation>
    <scope>NUCLEOTIDE SEQUENCE</scope>
    <source>
        <strain evidence="1">ATCC 28755</strain>
    </source>
</reference>
<name>A0ACB8AL41_9AGAM</name>
<keyword evidence="2" id="KW-1185">Reference proteome</keyword>
<sequence>MSESFFGHPSLRVHPSHSNPTSANRPEMDNHPAPVSEFSQRPSFSTFQFSKIGKTPVLLNRISQSDSSHVEYRSPSPNSPDMLPSQLPHNTLRGNHPSRPTLYETLGSSDASQVSQQHSTHSAAYMQNVRSADDSLPPATAEQQTKRQGSMQRSDLIPPITFLPSDSDTHLSPSPAKLHCPQDPQSRRTSTSATSLSITTNADHLELTYPSPANETAASSPMGSALEIISHNSSRSQARCSPALSSILSQINTPLSQHPPSISNQAARAEDMEMAETENHISGVDPLTALQDQLQRSARALESLAPPPLSPRASSPVPVIPQMALPETSMRELDRMITGNVENVLRDPPEASIVLRNPYEPSSAHSYQPDISFDNPLAVATSASTNVPSQLAVSQALHVHSATLVRASHTLHSATAAVIKIHTEAENLVVAHNKAIEEEKCNLEAQRHALEGERKMQEDEFRKQAGEILRYHERLRAKEDELRLEEEKRKVIDNERRAKEEELRAQDELRRQQLIRELTTASAITEEIKAERERTRNRVLAESSKEPLRQPPSMEIHDEESMGEEEKILIKRRQDLYEAVDRLHRMRQQKLKSIEECDSTLQRLKEERLQVAAERERIRVEEEEERARAAAEELRRLEIVAEEERQKAAAEKEHQQRIAAEAELNRRKALEAQAEEARKQALQDQADLLAKQQAHAEAQAHAAQQTEFDAELQRHLREQHQRRQQERQQQEFLQRRAQVTAARDEAQAKNAARIRAERGGLFSRIEGVSSEHTSRDEISSIAEQALPLPSPDSSADILTTNARALDSPPLVHSPKRSKPLSGGIRLSVPQTGEPKSSATGMVQPHHATLPPPSPPDTASVSISKYNSAKAPSFVTAATDVGRQVATDTPLFSIALASEFNHCKGPSSPSSTLSQSQALPRKPKSQTILHVASTAGQELNIGPRASVSPAQTNANLRHLRRTRSRIEENGSGDRSVKSEDGDNEIAEPSGAAAEVVGGLNSAMDSCHRTEQDQIPAVDTAVSIGQKALNHANIFPSQSTSVIAPPRPVRRIEARTPPIPTRSDHVITTNDTNRSNAFQLGGQIRSPSPSPWLMDPSADSTWRNGSLDREPKPEPTDDGSLRSQSQTRALPSRRQSPEIAHHAVPSNDAPRHPSVQNSTGNVVLDPPYNTGFIKRPKPAPIPRQQVYHHSPPTPPTRLPLQTSPNFDTGEHWSPSQNDVGRISRRSPSPIATKKRRWEYDEAEEGRPARKGRNRYPPDHKSRASPPERHPRPTHPDPRQPASPQSGGSSDLTIPTYGSHRGFRKLSHEESGYRPSYETTSYPHAQERAIPDDDSEEPDNDYISIQESQTQEKEASLLKRMSDSRANHHTSSSNRGSRGRGRGRPSYRPSQLQLRMSDAPSSLQDRISK</sequence>
<proteinExistence type="predicted"/>
<evidence type="ECO:0000313" key="1">
    <source>
        <dbReference type="EMBL" id="KAH7913468.1"/>
    </source>
</evidence>
<dbReference type="EMBL" id="MU267630">
    <property type="protein sequence ID" value="KAH7913468.1"/>
    <property type="molecule type" value="Genomic_DNA"/>
</dbReference>
<organism evidence="1 2">
    <name type="scientific">Hygrophoropsis aurantiaca</name>
    <dbReference type="NCBI Taxonomy" id="72124"/>
    <lineage>
        <taxon>Eukaryota</taxon>
        <taxon>Fungi</taxon>
        <taxon>Dikarya</taxon>
        <taxon>Basidiomycota</taxon>
        <taxon>Agaricomycotina</taxon>
        <taxon>Agaricomycetes</taxon>
        <taxon>Agaricomycetidae</taxon>
        <taxon>Boletales</taxon>
        <taxon>Coniophorineae</taxon>
        <taxon>Hygrophoropsidaceae</taxon>
        <taxon>Hygrophoropsis</taxon>
    </lineage>
</organism>
<protein>
    <submittedName>
        <fullName evidence="1">Uncharacterized protein</fullName>
    </submittedName>
</protein>